<accession>A0ABQ5FWM4</accession>
<reference evidence="2" key="2">
    <citation type="submission" date="2022-01" db="EMBL/GenBank/DDBJ databases">
        <authorList>
            <person name="Yamashiro T."/>
            <person name="Shiraishi A."/>
            <person name="Satake H."/>
            <person name="Nakayama K."/>
        </authorList>
    </citation>
    <scope>NUCLEOTIDE SEQUENCE</scope>
</reference>
<protein>
    <submittedName>
        <fullName evidence="2">Uncharacterized protein</fullName>
    </submittedName>
</protein>
<comment type="caution">
    <text evidence="2">The sequence shown here is derived from an EMBL/GenBank/DDBJ whole genome shotgun (WGS) entry which is preliminary data.</text>
</comment>
<sequence length="579" mass="65419">MNCVCGKDGSECGFLSNHRTFSLAAPLYLCWLILRSYGSMAFKQFWVPTSLQVINGYITFAQGAGKKILILKQPSRRPTLDDENGVAAFTKQVIWGHAQRIGRGHISNGTPFLMYPRFVQLFLNKQLEGVDRPQDFIPSVSLPSKVFTFMRKHSTKFSCRITPLTPSMLEVVSALAAEEEQSTSPHSRAASSARVAQGTPITKCLLNLKVYASVQGTASFQGTATSQGTAAIQRTADFQGTAEPHDAASIPKSPNDYTPTDESQTSGGDEGLLDIYALNREVRRLKKQTLSQAKTNIKAQSPAQEVSKVGSAMMKELCSEVATNVQRRKTQNPFLIDIVIQMLLLLLIWKEKVMGAEELILKRKKALNVKMWETEELDLETIKTKRFEHFLVPYKTQLNRQTQGTDTQNRERKGMLKEREGKKTLKEKEATISEEQPAKKPKQDLYHLYRVVDDYYEHIPPTGLGLALLGDLNIIWETAESSDDDFWKIRRLIMAWKLKMRLGQPSFCSSVHLVETEDGEIFNNCSSWIIPFLRHVAEKNNLFGAKTTTFEEVCMFKIRGFISRCSNRLCTRYCSKDED</sequence>
<gene>
    <name evidence="2" type="ORF">Tco_1018542</name>
</gene>
<organism evidence="2 3">
    <name type="scientific">Tanacetum coccineum</name>
    <dbReference type="NCBI Taxonomy" id="301880"/>
    <lineage>
        <taxon>Eukaryota</taxon>
        <taxon>Viridiplantae</taxon>
        <taxon>Streptophyta</taxon>
        <taxon>Embryophyta</taxon>
        <taxon>Tracheophyta</taxon>
        <taxon>Spermatophyta</taxon>
        <taxon>Magnoliopsida</taxon>
        <taxon>eudicotyledons</taxon>
        <taxon>Gunneridae</taxon>
        <taxon>Pentapetalae</taxon>
        <taxon>asterids</taxon>
        <taxon>campanulids</taxon>
        <taxon>Asterales</taxon>
        <taxon>Asteraceae</taxon>
        <taxon>Asteroideae</taxon>
        <taxon>Anthemideae</taxon>
        <taxon>Anthemidinae</taxon>
        <taxon>Tanacetum</taxon>
    </lineage>
</organism>
<evidence type="ECO:0000313" key="2">
    <source>
        <dbReference type="EMBL" id="GJT67062.1"/>
    </source>
</evidence>
<keyword evidence="3" id="KW-1185">Reference proteome</keyword>
<feature type="region of interest" description="Disordered" evidence="1">
    <location>
        <begin position="400"/>
        <end position="438"/>
    </location>
</feature>
<reference evidence="2" key="1">
    <citation type="journal article" date="2022" name="Int. J. Mol. Sci.">
        <title>Draft Genome of Tanacetum Coccineum: Genomic Comparison of Closely Related Tanacetum-Family Plants.</title>
        <authorList>
            <person name="Yamashiro T."/>
            <person name="Shiraishi A."/>
            <person name="Nakayama K."/>
            <person name="Satake H."/>
        </authorList>
    </citation>
    <scope>NUCLEOTIDE SEQUENCE</scope>
</reference>
<proteinExistence type="predicted"/>
<feature type="region of interest" description="Disordered" evidence="1">
    <location>
        <begin position="239"/>
        <end position="270"/>
    </location>
</feature>
<evidence type="ECO:0000256" key="1">
    <source>
        <dbReference type="SAM" id="MobiDB-lite"/>
    </source>
</evidence>
<evidence type="ECO:0000313" key="3">
    <source>
        <dbReference type="Proteomes" id="UP001151760"/>
    </source>
</evidence>
<feature type="compositionally biased region" description="Basic and acidic residues" evidence="1">
    <location>
        <begin position="408"/>
        <end position="438"/>
    </location>
</feature>
<dbReference type="Proteomes" id="UP001151760">
    <property type="component" value="Unassembled WGS sequence"/>
</dbReference>
<dbReference type="EMBL" id="BQNB010017773">
    <property type="protein sequence ID" value="GJT67062.1"/>
    <property type="molecule type" value="Genomic_DNA"/>
</dbReference>
<name>A0ABQ5FWM4_9ASTR</name>
<feature type="compositionally biased region" description="Polar residues" evidence="1">
    <location>
        <begin position="255"/>
        <end position="267"/>
    </location>
</feature>